<dbReference type="FunFam" id="1.10.10.10:FF:000001">
    <property type="entry name" value="LysR family transcriptional regulator"/>
    <property type="match status" value="1"/>
</dbReference>
<dbReference type="InterPro" id="IPR036390">
    <property type="entry name" value="WH_DNA-bd_sf"/>
</dbReference>
<evidence type="ECO:0000256" key="1">
    <source>
        <dbReference type="ARBA" id="ARBA00009437"/>
    </source>
</evidence>
<dbReference type="Proteomes" id="UP000787472">
    <property type="component" value="Unassembled WGS sequence"/>
</dbReference>
<keyword evidence="4" id="KW-0804">Transcription</keyword>
<evidence type="ECO:0000259" key="5">
    <source>
        <dbReference type="PROSITE" id="PS50931"/>
    </source>
</evidence>
<evidence type="ECO:0000256" key="2">
    <source>
        <dbReference type="ARBA" id="ARBA00023015"/>
    </source>
</evidence>
<evidence type="ECO:0000313" key="7">
    <source>
        <dbReference type="Proteomes" id="UP000787472"/>
    </source>
</evidence>
<comment type="caution">
    <text evidence="6">The sequence shown here is derived from an EMBL/GenBank/DDBJ whole genome shotgun (WGS) entry which is preliminary data.</text>
</comment>
<feature type="domain" description="HTH lysR-type" evidence="5">
    <location>
        <begin position="1"/>
        <end position="58"/>
    </location>
</feature>
<dbReference type="GO" id="GO:0000976">
    <property type="term" value="F:transcription cis-regulatory region binding"/>
    <property type="evidence" value="ECO:0007669"/>
    <property type="project" value="TreeGrafter"/>
</dbReference>
<dbReference type="RefSeq" id="WP_167192493.1">
    <property type="nucleotide sequence ID" value="NZ_JAAONZ010000036.1"/>
</dbReference>
<keyword evidence="2" id="KW-0805">Transcription regulation</keyword>
<dbReference type="GO" id="GO:0003700">
    <property type="term" value="F:DNA-binding transcription factor activity"/>
    <property type="evidence" value="ECO:0007669"/>
    <property type="project" value="InterPro"/>
</dbReference>
<keyword evidence="3" id="KW-0238">DNA-binding</keyword>
<sequence length="290" mass="32565">MDTRSLTLFLNLSETLHFGRTSEELHISASALSRSIKQLEENLGVTLFERDNRRVALTQEGKLFQTYARDTLQQWDAFRESLMQESHDLKGEISIYCSVTASYSFLYDILSDFRQRHPRIELKLHTGDPAPAINRVLNGQEDIAIAARPDKLPDNLAFRRVAVSPLVLIAPREASDNLLTSTPSNAEEWANTPMILSEEGIARERVDGWFKRMKVSPRIYAQVAGHEAMVSMVSLGFGIGVVPQIVLENSPLADRVKILSLPNELGQYDVGLCTLKKRLKSPIINAFWGS</sequence>
<keyword evidence="7" id="KW-1185">Reference proteome</keyword>
<dbReference type="PANTHER" id="PTHR30126:SF81">
    <property type="entry name" value="HTH-TYPE TRANSCRIPTIONAL REGULATOR ILVY"/>
    <property type="match status" value="1"/>
</dbReference>
<dbReference type="InterPro" id="IPR005119">
    <property type="entry name" value="LysR_subst-bd"/>
</dbReference>
<comment type="similarity">
    <text evidence="1">Belongs to the LysR transcriptional regulatory family.</text>
</comment>
<evidence type="ECO:0000313" key="6">
    <source>
        <dbReference type="EMBL" id="NHO68529.1"/>
    </source>
</evidence>
<accession>A0A9E5MQA9</accession>
<evidence type="ECO:0000256" key="4">
    <source>
        <dbReference type="ARBA" id="ARBA00023163"/>
    </source>
</evidence>
<dbReference type="PRINTS" id="PR00039">
    <property type="entry name" value="HTHLYSR"/>
</dbReference>
<organism evidence="6 7">
    <name type="scientific">Pseudomaricurvus hydrocarbonicus</name>
    <dbReference type="NCBI Taxonomy" id="1470433"/>
    <lineage>
        <taxon>Bacteria</taxon>
        <taxon>Pseudomonadati</taxon>
        <taxon>Pseudomonadota</taxon>
        <taxon>Gammaproteobacteria</taxon>
        <taxon>Cellvibrionales</taxon>
        <taxon>Cellvibrionaceae</taxon>
        <taxon>Pseudomaricurvus</taxon>
    </lineage>
</organism>
<dbReference type="InterPro" id="IPR037404">
    <property type="entry name" value="IlvY_PBP2"/>
</dbReference>
<dbReference type="SUPFAM" id="SSF53850">
    <property type="entry name" value="Periplasmic binding protein-like II"/>
    <property type="match status" value="1"/>
</dbReference>
<protein>
    <submittedName>
        <fullName evidence="6">HTH-type transcriptional activator IlvY</fullName>
    </submittedName>
</protein>
<proteinExistence type="inferred from homology"/>
<dbReference type="Gene3D" id="1.10.10.10">
    <property type="entry name" value="Winged helix-like DNA-binding domain superfamily/Winged helix DNA-binding domain"/>
    <property type="match status" value="1"/>
</dbReference>
<dbReference type="AlphaFoldDB" id="A0A9E5MQA9"/>
<gene>
    <name evidence="6" type="primary">ilvY</name>
    <name evidence="6" type="ORF">G8770_23500</name>
</gene>
<dbReference type="Pfam" id="PF00126">
    <property type="entry name" value="HTH_1"/>
    <property type="match status" value="1"/>
</dbReference>
<dbReference type="Pfam" id="PF03466">
    <property type="entry name" value="LysR_substrate"/>
    <property type="match status" value="1"/>
</dbReference>
<dbReference type="InterPro" id="IPR036388">
    <property type="entry name" value="WH-like_DNA-bd_sf"/>
</dbReference>
<dbReference type="InterPro" id="IPR000847">
    <property type="entry name" value="LysR_HTH_N"/>
</dbReference>
<evidence type="ECO:0000256" key="3">
    <source>
        <dbReference type="ARBA" id="ARBA00023125"/>
    </source>
</evidence>
<dbReference type="SUPFAM" id="SSF46785">
    <property type="entry name" value="Winged helix' DNA-binding domain"/>
    <property type="match status" value="1"/>
</dbReference>
<dbReference type="NCBIfam" id="NF008722">
    <property type="entry name" value="PRK11716.1"/>
    <property type="match status" value="1"/>
</dbReference>
<dbReference type="PANTHER" id="PTHR30126">
    <property type="entry name" value="HTH-TYPE TRANSCRIPTIONAL REGULATOR"/>
    <property type="match status" value="1"/>
</dbReference>
<reference evidence="6" key="1">
    <citation type="submission" date="2020-03" db="EMBL/GenBank/DDBJ databases">
        <authorList>
            <person name="Guo F."/>
        </authorList>
    </citation>
    <scope>NUCLEOTIDE SEQUENCE</scope>
    <source>
        <strain evidence="6">JCM 30134</strain>
    </source>
</reference>
<dbReference type="PROSITE" id="PS50931">
    <property type="entry name" value="HTH_LYSR"/>
    <property type="match status" value="1"/>
</dbReference>
<dbReference type="EMBL" id="JAAONZ010000036">
    <property type="protein sequence ID" value="NHO68529.1"/>
    <property type="molecule type" value="Genomic_DNA"/>
</dbReference>
<dbReference type="CDD" id="cd08430">
    <property type="entry name" value="PBP2_IlvY"/>
    <property type="match status" value="1"/>
</dbReference>
<name>A0A9E5MQA9_9GAMM</name>
<dbReference type="Gene3D" id="3.40.190.290">
    <property type="match status" value="1"/>
</dbReference>